<dbReference type="EMBL" id="VVZB01000002">
    <property type="protein sequence ID" value="KAA5385250.1"/>
    <property type="molecule type" value="Genomic_DNA"/>
</dbReference>
<dbReference type="EMBL" id="VVYY01000002">
    <property type="protein sequence ID" value="KAA5400193.1"/>
    <property type="molecule type" value="Genomic_DNA"/>
</dbReference>
<sequence>MRLNSNLILRQVGGEYMIVNPFSETMDMAQVYSLNETAAWLWKQLENKEFTVDEAGALLCNEYEVNKDTARNDANELCRQWLETGLAIE</sequence>
<evidence type="ECO:0000313" key="5">
    <source>
        <dbReference type="EMBL" id="KAA5400193.1"/>
    </source>
</evidence>
<evidence type="ECO:0000313" key="7">
    <source>
        <dbReference type="EMBL" id="MBV3123412.1"/>
    </source>
</evidence>
<dbReference type="eggNOG" id="ENOG50313ZD">
    <property type="taxonomic scope" value="Bacteria"/>
</dbReference>
<dbReference type="Proteomes" id="UP000283678">
    <property type="component" value="Unassembled WGS sequence"/>
</dbReference>
<dbReference type="EMBL" id="CP046176">
    <property type="protein sequence ID" value="QJR76340.1"/>
    <property type="molecule type" value="Genomic_DNA"/>
</dbReference>
<dbReference type="Proteomes" id="UP000294527">
    <property type="component" value="Unassembled WGS sequence"/>
</dbReference>
<evidence type="ECO:0000313" key="14">
    <source>
        <dbReference type="Proteomes" id="UP000283678"/>
    </source>
</evidence>
<reference evidence="8" key="8">
    <citation type="submission" date="2023-10" db="EMBL/GenBank/DDBJ databases">
        <title>Genome of Potential pathogenic bacteria in Crohn's disease.</title>
        <authorList>
            <person name="Rodriguez-Palacios A."/>
        </authorList>
    </citation>
    <scope>NUCLEOTIDE SEQUENCE</scope>
    <source>
        <strain evidence="8">CavFT-hAR62</strain>
    </source>
</reference>
<dbReference type="Proteomes" id="UP000481700">
    <property type="component" value="Unassembled WGS sequence"/>
</dbReference>
<dbReference type="EMBL" id="SLTX01000001">
    <property type="protein sequence ID" value="TDB07331.1"/>
    <property type="molecule type" value="Genomic_DNA"/>
</dbReference>
<accession>A0A076J3X1</accession>
<reference evidence="7" key="5">
    <citation type="submission" date="2021-06" db="EMBL/GenBank/DDBJ databases">
        <title>Collection of gut derived symbiotic bacterial strains cultured from healthy donors.</title>
        <authorList>
            <person name="Lin H."/>
            <person name="Littmann E."/>
            <person name="Pamer E.G."/>
        </authorList>
    </citation>
    <scope>NUCLEOTIDE SEQUENCE</scope>
    <source>
        <strain evidence="7">MSK.5.10</strain>
    </source>
</reference>
<reference evidence="10 14" key="1">
    <citation type="submission" date="2018-08" db="EMBL/GenBank/DDBJ databases">
        <title>A genome reference for cultivated species of the human gut microbiota.</title>
        <authorList>
            <person name="Zou Y."/>
            <person name="Xue W."/>
            <person name="Luo G."/>
        </authorList>
    </citation>
    <scope>NUCLEOTIDE SEQUENCE [LARGE SCALE GENOMIC DNA]</scope>
    <source>
        <strain evidence="10 14">AF14-1AC</strain>
    </source>
</reference>
<dbReference type="Gene3D" id="1.10.10.1150">
    <property type="entry name" value="Coenzyme PQQ synthesis protein D (PqqD)"/>
    <property type="match status" value="1"/>
</dbReference>
<dbReference type="InterPro" id="IPR041881">
    <property type="entry name" value="PqqD_sf"/>
</dbReference>
<dbReference type="EMBL" id="JAWDEV010000001">
    <property type="protein sequence ID" value="MDU0269171.1"/>
    <property type="molecule type" value="Genomic_DNA"/>
</dbReference>
<evidence type="ECO:0000313" key="1">
    <source>
        <dbReference type="EMBL" id="GKH82248.1"/>
    </source>
</evidence>
<reference evidence="17 18" key="2">
    <citation type="journal article" date="2019" name="Nat. Med.">
        <title>A library of human gut bacterial isolates paired with longitudinal multiomics data enables mechanistic microbiome research.</title>
        <authorList>
            <person name="Poyet M."/>
            <person name="Groussin M."/>
            <person name="Gibbons S.M."/>
            <person name="Avila-Pacheco J."/>
            <person name="Jiang X."/>
            <person name="Kearney S.M."/>
            <person name="Perrotta A.R."/>
            <person name="Berdy B."/>
            <person name="Zhao S."/>
            <person name="Lieberman T.D."/>
            <person name="Swanson P.K."/>
            <person name="Smith M."/>
            <person name="Roesemann S."/>
            <person name="Alexander J.E."/>
            <person name="Rich S.A."/>
            <person name="Livny J."/>
            <person name="Vlamakis H."/>
            <person name="Clish C."/>
            <person name="Bullock K."/>
            <person name="Deik A."/>
            <person name="Scott J."/>
            <person name="Pierce K.A."/>
            <person name="Xavier R.J."/>
            <person name="Alm E.J."/>
        </authorList>
    </citation>
    <scope>NUCLEOTIDE SEQUENCE [LARGE SCALE GENOMIC DNA]</scope>
    <source>
        <strain evidence="5 19">BIOML-A1</strain>
        <strain evidence="2 20">BIOML-A25</strain>
        <strain evidence="6 18">BIOML-A4</strain>
        <strain evidence="3 17">BIOML-A5</strain>
        <strain evidence="4">BIOML-A8</strain>
    </source>
</reference>
<dbReference type="EMBL" id="BQOB01000001">
    <property type="protein sequence ID" value="GKH82248.1"/>
    <property type="molecule type" value="Genomic_DNA"/>
</dbReference>
<evidence type="ECO:0000313" key="13">
    <source>
        <dbReference type="EMBL" id="WHX11664.1"/>
    </source>
</evidence>
<dbReference type="Proteomes" id="UP001177934">
    <property type="component" value="Chromosome"/>
</dbReference>
<gene>
    <name evidence="1" type="ORF">CE91St7_31320</name>
    <name evidence="10" type="ORF">DWW04_10935</name>
    <name evidence="11" type="ORF">E1I98_08180</name>
    <name evidence="12" type="ORF">E1J06_07860</name>
    <name evidence="4" type="ORF">F2Y44_00365</name>
    <name evidence="6" type="ORF">F2Y51_01180</name>
    <name evidence="5" type="ORF">F2Y58_02310</name>
    <name evidence="3" type="ORF">F2Y61_05290</name>
    <name evidence="2" type="ORF">F2Z07_01795</name>
    <name evidence="9" type="ORF">GKD17_08000</name>
    <name evidence="7" type="ORF">KSU80_09490</name>
    <name evidence="13" type="ORF">QNN11_10755</name>
    <name evidence="8" type="ORF">RVH45_04505</name>
</gene>
<dbReference type="Pfam" id="PF05402">
    <property type="entry name" value="PqqD"/>
    <property type="match status" value="1"/>
</dbReference>
<evidence type="ECO:0000313" key="3">
    <source>
        <dbReference type="EMBL" id="KAA5385250.1"/>
    </source>
</evidence>
<dbReference type="Proteomes" id="UP000777173">
    <property type="component" value="Unassembled WGS sequence"/>
</dbReference>
<dbReference type="Proteomes" id="UP001055104">
    <property type="component" value="Unassembled WGS sequence"/>
</dbReference>
<evidence type="ECO:0000313" key="22">
    <source>
        <dbReference type="Proteomes" id="UP001055104"/>
    </source>
</evidence>
<proteinExistence type="predicted"/>
<dbReference type="AlphaFoldDB" id="A0A076J3X1"/>
<dbReference type="EMBL" id="VVZE01000001">
    <property type="protein sequence ID" value="KAA5388213.1"/>
    <property type="molecule type" value="Genomic_DNA"/>
</dbReference>
<dbReference type="GeneID" id="93446621"/>
<organism evidence="1 22">
    <name type="scientific">Phocaeicola dorei</name>
    <dbReference type="NCBI Taxonomy" id="357276"/>
    <lineage>
        <taxon>Bacteria</taxon>
        <taxon>Pseudomonadati</taxon>
        <taxon>Bacteroidota</taxon>
        <taxon>Bacteroidia</taxon>
        <taxon>Bacteroidales</taxon>
        <taxon>Bacteroidaceae</taxon>
        <taxon>Phocaeicola</taxon>
    </lineage>
</organism>
<evidence type="ECO:0000313" key="10">
    <source>
        <dbReference type="EMBL" id="RGV77171.1"/>
    </source>
</evidence>
<dbReference type="EMBL" id="VVZV01000001">
    <property type="protein sequence ID" value="KAA5325112.1"/>
    <property type="molecule type" value="Genomic_DNA"/>
</dbReference>
<evidence type="ECO:0000313" key="9">
    <source>
        <dbReference type="EMBL" id="QJR76340.1"/>
    </source>
</evidence>
<evidence type="ECO:0000313" key="6">
    <source>
        <dbReference type="EMBL" id="KAA5408038.1"/>
    </source>
</evidence>
<dbReference type="Proteomes" id="UP000481616">
    <property type="component" value="Unassembled WGS sequence"/>
</dbReference>
<reference evidence="1" key="6">
    <citation type="submission" date="2022-01" db="EMBL/GenBank/DDBJ databases">
        <title>Novel bile acid biosynthetic pathways are enriched in the microbiome of centenarians.</title>
        <authorList>
            <person name="Sato Y."/>
            <person name="Atarashi K."/>
            <person name="Plichta R.D."/>
            <person name="Arai Y."/>
            <person name="Sasajima S."/>
            <person name="Kearney M.S."/>
            <person name="Suda W."/>
            <person name="Takeshita K."/>
            <person name="Sasaki T."/>
            <person name="Okamoto S."/>
            <person name="Skelly N.A."/>
            <person name="Okamura Y."/>
            <person name="Vlamakis H."/>
            <person name="Li Y."/>
            <person name="Tanoue T."/>
            <person name="Takei H."/>
            <person name="Nittono H."/>
            <person name="Narushima S."/>
            <person name="Irie J."/>
            <person name="Itoh H."/>
            <person name="Moriya K."/>
            <person name="Sugiura Y."/>
            <person name="Suematsu M."/>
            <person name="Moritoki N."/>
            <person name="Shibata S."/>
            <person name="Littman R.D."/>
            <person name="Fischbach A.M."/>
            <person name="Uwamino Y."/>
            <person name="Inoue T."/>
            <person name="Honda A."/>
            <person name="Hattori M."/>
            <person name="Murai T."/>
            <person name="Xavier J.R."/>
            <person name="Hirose N."/>
            <person name="Honda K."/>
        </authorList>
    </citation>
    <scope>NUCLEOTIDE SEQUENCE</scope>
    <source>
        <strain evidence="1">CE91-St7</strain>
    </source>
</reference>
<dbReference type="Proteomes" id="UP000294834">
    <property type="component" value="Unassembled WGS sequence"/>
</dbReference>
<dbReference type="Proteomes" id="UP001181086">
    <property type="component" value="Unassembled WGS sequence"/>
</dbReference>
<evidence type="ECO:0000313" key="8">
    <source>
        <dbReference type="EMBL" id="MDU0269171.1"/>
    </source>
</evidence>
<evidence type="ECO:0000313" key="15">
    <source>
        <dbReference type="Proteomes" id="UP000294527"/>
    </source>
</evidence>
<evidence type="ECO:0000313" key="16">
    <source>
        <dbReference type="Proteomes" id="UP000294834"/>
    </source>
</evidence>
<dbReference type="EMBL" id="JAHOAX010000007">
    <property type="protein sequence ID" value="MBV3123412.1"/>
    <property type="molecule type" value="Genomic_DNA"/>
</dbReference>
<reference evidence="13" key="7">
    <citation type="journal article" date="2023" name="Nat. Commun.">
        <title>Identification of a novel Human Milk Oligosaccharides utilization cluster in the infant gut commensal Bacteroides dorei.</title>
        <authorList>
            <person name="Kijner S."/>
            <person name="Ennis D."/>
            <person name="Shmorak S."/>
            <person name="Florentin A."/>
            <person name="Yassour M."/>
        </authorList>
    </citation>
    <scope>NUCLEOTIDE SEQUENCE</scope>
    <source>
        <strain evidence="13">2</strain>
    </source>
</reference>
<evidence type="ECO:0000313" key="20">
    <source>
        <dbReference type="Proteomes" id="UP000481700"/>
    </source>
</evidence>
<evidence type="ECO:0000313" key="18">
    <source>
        <dbReference type="Proteomes" id="UP000441162"/>
    </source>
</evidence>
<reference evidence="15 16" key="3">
    <citation type="journal article" date="2019" name="Nat. Microbiol.">
        <title>Genomic variation and strain-specific functional adaptation in the human gut microbiome during early life.</title>
        <authorList>
            <person name="Vatanen T."/>
            <person name="Plichta D.R."/>
            <person name="Somani J."/>
            <person name="Munch P.C."/>
            <person name="Arthur T.D."/>
            <person name="Hall A.B."/>
            <person name="Rudolf S."/>
            <person name="Oakeley E.J."/>
            <person name="Ke X."/>
            <person name="Young R.A."/>
            <person name="Haiser H.J."/>
            <person name="Kolde R."/>
            <person name="Yassour M."/>
            <person name="Luopajarvi K."/>
            <person name="Siljander H."/>
            <person name="Virtanen S.M."/>
            <person name="Ilonen J."/>
            <person name="Uibo R."/>
            <person name="Tillmann V."/>
            <person name="Mokurov S."/>
            <person name="Dorshakova N."/>
            <person name="Porter J.A."/>
            <person name="McHardy A.C."/>
            <person name="Lahdesmaki H."/>
            <person name="Vlamakis H."/>
            <person name="Huttenhower C."/>
            <person name="Knip M."/>
            <person name="Xavier R.J."/>
        </authorList>
    </citation>
    <scope>NUCLEOTIDE SEQUENCE [LARGE SCALE GENOMIC DNA]</scope>
    <source>
        <strain evidence="11 15">RJX1047</strain>
        <strain evidence="12 16">RJX1052</strain>
    </source>
</reference>
<dbReference type="EMBL" id="VVZA01000001">
    <property type="protein sequence ID" value="KAA5408038.1"/>
    <property type="molecule type" value="Genomic_DNA"/>
</dbReference>
<evidence type="ECO:0000313" key="11">
    <source>
        <dbReference type="EMBL" id="TDA76334.1"/>
    </source>
</evidence>
<dbReference type="KEGG" id="bdh:GV66_14630"/>
<reference evidence="9 21" key="4">
    <citation type="submission" date="2019-11" db="EMBL/GenBank/DDBJ databases">
        <title>Complete genome sequence of Bacteroides dorei DSM 17855.</title>
        <authorList>
            <person name="Russell J.T."/>
        </authorList>
    </citation>
    <scope>NUCLEOTIDE SEQUENCE [LARGE SCALE GENOMIC DNA]</scope>
    <source>
        <strain evidence="9 21">DSM 17855</strain>
    </source>
</reference>
<evidence type="ECO:0000313" key="21">
    <source>
        <dbReference type="Proteomes" id="UP000500949"/>
    </source>
</evidence>
<dbReference type="EMBL" id="SLTU01000001">
    <property type="protein sequence ID" value="TDA76334.1"/>
    <property type="molecule type" value="Genomic_DNA"/>
</dbReference>
<dbReference type="KEGG" id="bdo:EL88_06695"/>
<dbReference type="EMBL" id="CP126056">
    <property type="protein sequence ID" value="WHX11664.1"/>
    <property type="molecule type" value="Genomic_DNA"/>
</dbReference>
<dbReference type="Proteomes" id="UP000347681">
    <property type="component" value="Unassembled WGS sequence"/>
</dbReference>
<name>A0A076J3X1_9BACT</name>
<dbReference type="EMBL" id="QRZL01000009">
    <property type="protein sequence ID" value="RGV77171.1"/>
    <property type="molecule type" value="Genomic_DNA"/>
</dbReference>
<dbReference type="RefSeq" id="WP_007838108.1">
    <property type="nucleotide sequence ID" value="NZ_BAABYF010000001.1"/>
</dbReference>
<dbReference type="Proteomes" id="UP000500949">
    <property type="component" value="Chromosome"/>
</dbReference>
<protein>
    <submittedName>
        <fullName evidence="9">PqqD family peptide modification chaperone</fullName>
    </submittedName>
    <submittedName>
        <fullName evidence="2">PqqD family protein</fullName>
    </submittedName>
</protein>
<evidence type="ECO:0000313" key="19">
    <source>
        <dbReference type="Proteomes" id="UP000481616"/>
    </source>
</evidence>
<evidence type="ECO:0000313" key="4">
    <source>
        <dbReference type="EMBL" id="KAA5388213.1"/>
    </source>
</evidence>
<evidence type="ECO:0000313" key="12">
    <source>
        <dbReference type="EMBL" id="TDB07331.1"/>
    </source>
</evidence>
<evidence type="ECO:0000313" key="2">
    <source>
        <dbReference type="EMBL" id="KAA5325112.1"/>
    </source>
</evidence>
<dbReference type="Proteomes" id="UP000441162">
    <property type="component" value="Unassembled WGS sequence"/>
</dbReference>
<dbReference type="InterPro" id="IPR008792">
    <property type="entry name" value="PQQD"/>
</dbReference>
<evidence type="ECO:0000313" key="17">
    <source>
        <dbReference type="Proteomes" id="UP000347681"/>
    </source>
</evidence>